<dbReference type="Pfam" id="PF12732">
    <property type="entry name" value="YtxH"/>
    <property type="match status" value="1"/>
</dbReference>
<sequence>MKGFLTGIVTGLAIGYLTAPRSGKDTRSQLTEAATQQTKGLKEQWNKTVARGKQMVDDVKTNSGLFKSQPNLFADIQSGKLDKYMNEADIARRKLKEGYNDKVAESAEAIKADVTKA</sequence>
<proteinExistence type="predicted"/>
<accession>A0ABW6AIS9</accession>
<dbReference type="RefSeq" id="WP_381502300.1">
    <property type="nucleotide sequence ID" value="NZ_JBHUOM010000012.1"/>
</dbReference>
<keyword evidence="2" id="KW-1185">Reference proteome</keyword>
<gene>
    <name evidence="1" type="ORF">ACFS25_14870</name>
</gene>
<evidence type="ECO:0000313" key="2">
    <source>
        <dbReference type="Proteomes" id="UP001597512"/>
    </source>
</evidence>
<organism evidence="1 2">
    <name type="scientific">Spirosoma flavum</name>
    <dbReference type="NCBI Taxonomy" id="2048557"/>
    <lineage>
        <taxon>Bacteria</taxon>
        <taxon>Pseudomonadati</taxon>
        <taxon>Bacteroidota</taxon>
        <taxon>Cytophagia</taxon>
        <taxon>Cytophagales</taxon>
        <taxon>Cytophagaceae</taxon>
        <taxon>Spirosoma</taxon>
    </lineage>
</organism>
<comment type="caution">
    <text evidence="1">The sequence shown here is derived from an EMBL/GenBank/DDBJ whole genome shotgun (WGS) entry which is preliminary data.</text>
</comment>
<name>A0ABW6AIS9_9BACT</name>
<protein>
    <submittedName>
        <fullName evidence="1">YtxH domain-containing protein</fullName>
    </submittedName>
</protein>
<reference evidence="2" key="1">
    <citation type="journal article" date="2019" name="Int. J. Syst. Evol. Microbiol.">
        <title>The Global Catalogue of Microorganisms (GCM) 10K type strain sequencing project: providing services to taxonomists for standard genome sequencing and annotation.</title>
        <authorList>
            <consortium name="The Broad Institute Genomics Platform"/>
            <consortium name="The Broad Institute Genome Sequencing Center for Infectious Disease"/>
            <person name="Wu L."/>
            <person name="Ma J."/>
        </authorList>
    </citation>
    <scope>NUCLEOTIDE SEQUENCE [LARGE SCALE GENOMIC DNA]</scope>
    <source>
        <strain evidence="2">KCTC 52490</strain>
    </source>
</reference>
<evidence type="ECO:0000313" key="1">
    <source>
        <dbReference type="EMBL" id="MFD2935072.1"/>
    </source>
</evidence>
<dbReference type="EMBL" id="JBHUOM010000012">
    <property type="protein sequence ID" value="MFD2935072.1"/>
    <property type="molecule type" value="Genomic_DNA"/>
</dbReference>
<dbReference type="Proteomes" id="UP001597512">
    <property type="component" value="Unassembled WGS sequence"/>
</dbReference>
<dbReference type="InterPro" id="IPR024623">
    <property type="entry name" value="YtxH"/>
</dbReference>